<reference evidence="2 3" key="1">
    <citation type="submission" date="2024-09" db="EMBL/GenBank/DDBJ databases">
        <title>Rethinking Asexuality: The Enigmatic Case of Functional Sexual Genes in Lepraria (Stereocaulaceae).</title>
        <authorList>
            <person name="Doellman M."/>
            <person name="Sun Y."/>
            <person name="Barcenas-Pena A."/>
            <person name="Lumbsch H.T."/>
            <person name="Grewe F."/>
        </authorList>
    </citation>
    <scope>NUCLEOTIDE SEQUENCE [LARGE SCALE GENOMIC DNA]</scope>
    <source>
        <strain evidence="2 3">Mercado 3170</strain>
    </source>
</reference>
<dbReference type="EMBL" id="JBEFKJ010000019">
    <property type="protein sequence ID" value="KAL2040939.1"/>
    <property type="molecule type" value="Genomic_DNA"/>
</dbReference>
<evidence type="ECO:0000313" key="2">
    <source>
        <dbReference type="EMBL" id="KAL2040939.1"/>
    </source>
</evidence>
<protein>
    <submittedName>
        <fullName evidence="2">Uncharacterized protein</fullName>
    </submittedName>
</protein>
<gene>
    <name evidence="2" type="ORF">N7G274_006397</name>
</gene>
<keyword evidence="3" id="KW-1185">Reference proteome</keyword>
<evidence type="ECO:0000313" key="3">
    <source>
        <dbReference type="Proteomes" id="UP001590950"/>
    </source>
</evidence>
<comment type="caution">
    <text evidence="2">The sequence shown here is derived from an EMBL/GenBank/DDBJ whole genome shotgun (WGS) entry which is preliminary data.</text>
</comment>
<accession>A0ABR4A866</accession>
<sequence length="106" mass="10424">MTFGRCLGSRGELGFCVATGDGLLIDNGGSGCGGRTPDCDVASGTISQCPASFFNGINAASPASSQSPAESRSPHAPPGDSIPAVGLGSISTSRRKRVVQPEGAGA</sequence>
<feature type="compositionally biased region" description="Low complexity" evidence="1">
    <location>
        <begin position="60"/>
        <end position="71"/>
    </location>
</feature>
<organism evidence="2 3">
    <name type="scientific">Stereocaulon virgatum</name>
    <dbReference type="NCBI Taxonomy" id="373712"/>
    <lineage>
        <taxon>Eukaryota</taxon>
        <taxon>Fungi</taxon>
        <taxon>Dikarya</taxon>
        <taxon>Ascomycota</taxon>
        <taxon>Pezizomycotina</taxon>
        <taxon>Lecanoromycetes</taxon>
        <taxon>OSLEUM clade</taxon>
        <taxon>Lecanoromycetidae</taxon>
        <taxon>Lecanorales</taxon>
        <taxon>Lecanorineae</taxon>
        <taxon>Stereocaulaceae</taxon>
        <taxon>Stereocaulon</taxon>
    </lineage>
</organism>
<feature type="region of interest" description="Disordered" evidence="1">
    <location>
        <begin position="60"/>
        <end position="106"/>
    </location>
</feature>
<evidence type="ECO:0000256" key="1">
    <source>
        <dbReference type="SAM" id="MobiDB-lite"/>
    </source>
</evidence>
<dbReference type="Proteomes" id="UP001590950">
    <property type="component" value="Unassembled WGS sequence"/>
</dbReference>
<name>A0ABR4A866_9LECA</name>
<proteinExistence type="predicted"/>